<feature type="domain" description="DUF6593" evidence="1">
    <location>
        <begin position="18"/>
        <end position="179"/>
    </location>
</feature>
<protein>
    <recommendedName>
        <fullName evidence="1">DUF6593 domain-containing protein</fullName>
    </recommendedName>
</protein>
<evidence type="ECO:0000313" key="3">
    <source>
        <dbReference type="Proteomes" id="UP001201163"/>
    </source>
</evidence>
<dbReference type="EMBL" id="JAKELL010000022">
    <property type="protein sequence ID" value="KAH8992425.1"/>
    <property type="molecule type" value="Genomic_DNA"/>
</dbReference>
<dbReference type="AlphaFoldDB" id="A0AAD4LHH6"/>
<dbReference type="Pfam" id="PF20236">
    <property type="entry name" value="DUF6593"/>
    <property type="match status" value="1"/>
</dbReference>
<accession>A0AAD4LHH6</accession>
<evidence type="ECO:0000259" key="1">
    <source>
        <dbReference type="Pfam" id="PF20236"/>
    </source>
</evidence>
<evidence type="ECO:0000313" key="2">
    <source>
        <dbReference type="EMBL" id="KAH8992425.1"/>
    </source>
</evidence>
<sequence length="187" mass="22321">MPPPKKAEPSCRMVLTTNSLRNTTIAVEDDSHYYEVVTRFWHPHLTKIFKLDMGTRDMVLAAEIEREPDKDVRVRFGGEHGEWIREQDFLKWDLQKRGGVFTGGENAEYRWKSHRRRLQLVKADDDAKVPLVQYQIYRRHFLAFRMSRHAFLEIKPEAVTEGLDKLIVSYLLVERRRRDTQTFRNYL</sequence>
<keyword evidence="3" id="KW-1185">Reference proteome</keyword>
<comment type="caution">
    <text evidence="2">The sequence shown here is derived from an EMBL/GenBank/DDBJ whole genome shotgun (WGS) entry which is preliminary data.</text>
</comment>
<dbReference type="InterPro" id="IPR046528">
    <property type="entry name" value="DUF6593"/>
</dbReference>
<dbReference type="Proteomes" id="UP001201163">
    <property type="component" value="Unassembled WGS sequence"/>
</dbReference>
<gene>
    <name evidence="2" type="ORF">EDB92DRAFT_567429</name>
</gene>
<reference evidence="2" key="1">
    <citation type="submission" date="2022-01" db="EMBL/GenBank/DDBJ databases">
        <title>Comparative genomics reveals a dynamic genome evolution in the ectomycorrhizal milk-cap (Lactarius) mushrooms.</title>
        <authorList>
            <consortium name="DOE Joint Genome Institute"/>
            <person name="Lebreton A."/>
            <person name="Tang N."/>
            <person name="Kuo A."/>
            <person name="LaButti K."/>
            <person name="Drula E."/>
            <person name="Barry K."/>
            <person name="Clum A."/>
            <person name="Lipzen A."/>
            <person name="Mousain D."/>
            <person name="Ng V."/>
            <person name="Wang R."/>
            <person name="Wang X."/>
            <person name="Dai Y."/>
            <person name="Henrissat B."/>
            <person name="Grigoriev I.V."/>
            <person name="Guerin-Laguette A."/>
            <person name="Yu F."/>
            <person name="Martin F.M."/>
        </authorList>
    </citation>
    <scope>NUCLEOTIDE SEQUENCE</scope>
    <source>
        <strain evidence="2">QP</strain>
    </source>
</reference>
<name>A0AAD4LHH6_9AGAM</name>
<organism evidence="2 3">
    <name type="scientific">Lactarius akahatsu</name>
    <dbReference type="NCBI Taxonomy" id="416441"/>
    <lineage>
        <taxon>Eukaryota</taxon>
        <taxon>Fungi</taxon>
        <taxon>Dikarya</taxon>
        <taxon>Basidiomycota</taxon>
        <taxon>Agaricomycotina</taxon>
        <taxon>Agaricomycetes</taxon>
        <taxon>Russulales</taxon>
        <taxon>Russulaceae</taxon>
        <taxon>Lactarius</taxon>
    </lineage>
</organism>
<proteinExistence type="predicted"/>